<proteinExistence type="predicted"/>
<dbReference type="AlphaFoldDB" id="A0A378W096"/>
<name>A0A378W096_NEIGO</name>
<protein>
    <submittedName>
        <fullName evidence="2">Transposase</fullName>
    </submittedName>
</protein>
<reference evidence="2" key="1">
    <citation type="submission" date="2018-06" db="EMBL/GenBank/DDBJ databases">
        <authorList>
            <consortium name="Pathogen Informatics"/>
            <person name="Doyle S."/>
        </authorList>
    </citation>
    <scope>NUCLEOTIDE SEQUENCE [LARGE SCALE GENOMIC DNA]</scope>
    <source>
        <strain evidence="2">NCTC11421</strain>
    </source>
</reference>
<sequence>MPSEACSDGMRPLQKALPSTSETQTQVFGCFRPKYLLILPEYPLIPPGYPIIRHPGRLLGGSGRTYPVGGFQQVQTHRLQVALRTHFEQPEIGCPRIAEFTVAA</sequence>
<gene>
    <name evidence="2" type="ORF">NCTC11421_02815</name>
</gene>
<accession>A0A378W096</accession>
<feature type="region of interest" description="Disordered" evidence="1">
    <location>
        <begin position="1"/>
        <end position="20"/>
    </location>
</feature>
<evidence type="ECO:0000313" key="2">
    <source>
        <dbReference type="EMBL" id="SUA24809.1"/>
    </source>
</evidence>
<evidence type="ECO:0000256" key="1">
    <source>
        <dbReference type="SAM" id="MobiDB-lite"/>
    </source>
</evidence>
<organism evidence="2">
    <name type="scientific">Neisseria gonorrhoeae</name>
    <dbReference type="NCBI Taxonomy" id="485"/>
    <lineage>
        <taxon>Bacteria</taxon>
        <taxon>Pseudomonadati</taxon>
        <taxon>Pseudomonadota</taxon>
        <taxon>Betaproteobacteria</taxon>
        <taxon>Neisseriales</taxon>
        <taxon>Neisseriaceae</taxon>
        <taxon>Neisseria</taxon>
    </lineage>
</organism>
<dbReference type="EMBL" id="UGRI01000001">
    <property type="protein sequence ID" value="SUA24809.1"/>
    <property type="molecule type" value="Genomic_DNA"/>
</dbReference>